<reference evidence="3" key="1">
    <citation type="submission" date="2025-08" db="UniProtKB">
        <authorList>
            <consortium name="RefSeq"/>
        </authorList>
    </citation>
    <scope>IDENTIFICATION</scope>
</reference>
<keyword evidence="2" id="KW-1185">Reference proteome</keyword>
<proteinExistence type="predicted"/>
<dbReference type="GeneID" id="118477402"/>
<feature type="signal peptide" evidence="1">
    <location>
        <begin position="1"/>
        <end position="27"/>
    </location>
</feature>
<accession>A0ABM1VQK3</accession>
<evidence type="ECO:0000313" key="2">
    <source>
        <dbReference type="Proteomes" id="UP000694888"/>
    </source>
</evidence>
<protein>
    <submittedName>
        <fullName evidence="3">Uncharacterized protein LOC118477402</fullName>
    </submittedName>
</protein>
<keyword evidence="1" id="KW-0732">Signal</keyword>
<name>A0ABM1VQK3_APLCA</name>
<sequence>MARTICTIVELCVYLSACSLTVTVAWSRDQPWESMFHRSAESVGNIRLGSQLHQQLHARTRRAAADDEAVWLPETLAFTFSVGSDDVKLSLARNDYVQASPPLFIIRGGKVVLADKNLQQHQ</sequence>
<evidence type="ECO:0000256" key="1">
    <source>
        <dbReference type="SAM" id="SignalP"/>
    </source>
</evidence>
<evidence type="ECO:0000313" key="3">
    <source>
        <dbReference type="RefSeq" id="XP_035824695.1"/>
    </source>
</evidence>
<gene>
    <name evidence="3" type="primary">LOC118477402</name>
</gene>
<organism evidence="2 3">
    <name type="scientific">Aplysia californica</name>
    <name type="common">California sea hare</name>
    <dbReference type="NCBI Taxonomy" id="6500"/>
    <lineage>
        <taxon>Eukaryota</taxon>
        <taxon>Metazoa</taxon>
        <taxon>Spiralia</taxon>
        <taxon>Lophotrochozoa</taxon>
        <taxon>Mollusca</taxon>
        <taxon>Gastropoda</taxon>
        <taxon>Heterobranchia</taxon>
        <taxon>Euthyneura</taxon>
        <taxon>Tectipleura</taxon>
        <taxon>Aplysiida</taxon>
        <taxon>Aplysioidea</taxon>
        <taxon>Aplysiidae</taxon>
        <taxon>Aplysia</taxon>
    </lineage>
</organism>
<dbReference type="Proteomes" id="UP000694888">
    <property type="component" value="Unplaced"/>
</dbReference>
<feature type="chain" id="PRO_5046847547" evidence="1">
    <location>
        <begin position="28"/>
        <end position="122"/>
    </location>
</feature>
<dbReference type="RefSeq" id="XP_035824695.1">
    <property type="nucleotide sequence ID" value="XM_035968802.1"/>
</dbReference>